<dbReference type="AlphaFoldDB" id="A0A3B0SKP9"/>
<evidence type="ECO:0000313" key="1">
    <source>
        <dbReference type="EMBL" id="VAW04773.1"/>
    </source>
</evidence>
<dbReference type="EMBL" id="UOEJ01000197">
    <property type="protein sequence ID" value="VAW04773.1"/>
    <property type="molecule type" value="Genomic_DNA"/>
</dbReference>
<proteinExistence type="predicted"/>
<protein>
    <recommendedName>
        <fullName evidence="2">OmpA-like domain-containing protein</fullName>
    </recommendedName>
</protein>
<reference evidence="1" key="1">
    <citation type="submission" date="2018-06" db="EMBL/GenBank/DDBJ databases">
        <authorList>
            <person name="Zhirakovskaya E."/>
        </authorList>
    </citation>
    <scope>NUCLEOTIDE SEQUENCE</scope>
</reference>
<gene>
    <name evidence="1" type="ORF">MNBD_ALPHA01-1750</name>
</gene>
<organism evidence="1">
    <name type="scientific">hydrothermal vent metagenome</name>
    <dbReference type="NCBI Taxonomy" id="652676"/>
    <lineage>
        <taxon>unclassified sequences</taxon>
        <taxon>metagenomes</taxon>
        <taxon>ecological metagenomes</taxon>
    </lineage>
</organism>
<sequence length="153" mass="17513">MIINLTISALWLCLSAFQNTLPAPVPVKENLFINSQQLTTIKPLQLIFLKGEIQLSDNYRKMIRIWVSQTIKYDIPIYIRSHASLPTGIRNLTEDTARHEALRTAFNRGIIARDFLENSGIPKKRLILKTNIATKSRINPQGKDSVTLTLWRD</sequence>
<accession>A0A3B0SKP9</accession>
<evidence type="ECO:0008006" key="2">
    <source>
        <dbReference type="Google" id="ProtNLM"/>
    </source>
</evidence>
<name>A0A3B0SKP9_9ZZZZ</name>